<reference evidence="3 4" key="1">
    <citation type="submission" date="2018-04" db="EMBL/GenBank/DDBJ databases">
        <title>Pedobacter chongqingensis sp. nov., isolated from a rottenly hemp rope.</title>
        <authorList>
            <person name="Cai Y."/>
        </authorList>
    </citation>
    <scope>NUCLEOTIDE SEQUENCE [LARGE SCALE GENOMIC DNA]</scope>
    <source>
        <strain evidence="3 4">FJ4-8</strain>
    </source>
</reference>
<dbReference type="EMBL" id="QEAS01000017">
    <property type="protein sequence ID" value="PWG79095.1"/>
    <property type="molecule type" value="Genomic_DNA"/>
</dbReference>
<dbReference type="OrthoDB" id="9768048at2"/>
<dbReference type="InterPro" id="IPR051199">
    <property type="entry name" value="LPS_LOS_Heptosyltrfase"/>
</dbReference>
<protein>
    <submittedName>
        <fullName evidence="3">Heptosyltransferase</fullName>
    </submittedName>
</protein>
<dbReference type="InterPro" id="IPR002201">
    <property type="entry name" value="Glyco_trans_9"/>
</dbReference>
<dbReference type="GO" id="GO:0008713">
    <property type="term" value="F:ADP-heptose-lipopolysaccharide heptosyltransferase activity"/>
    <property type="evidence" value="ECO:0007669"/>
    <property type="project" value="TreeGrafter"/>
</dbReference>
<proteinExistence type="predicted"/>
<organism evidence="3 4">
    <name type="scientific">Pararcticibacter amylolyticus</name>
    <dbReference type="NCBI Taxonomy" id="2173175"/>
    <lineage>
        <taxon>Bacteria</taxon>
        <taxon>Pseudomonadati</taxon>
        <taxon>Bacteroidota</taxon>
        <taxon>Sphingobacteriia</taxon>
        <taxon>Sphingobacteriales</taxon>
        <taxon>Sphingobacteriaceae</taxon>
        <taxon>Pararcticibacter</taxon>
    </lineage>
</organism>
<evidence type="ECO:0000256" key="1">
    <source>
        <dbReference type="ARBA" id="ARBA00022676"/>
    </source>
</evidence>
<keyword evidence="2 3" id="KW-0808">Transferase</keyword>
<accession>A0A2U2PCH9</accession>
<keyword evidence="4" id="KW-1185">Reference proteome</keyword>
<dbReference type="GO" id="GO:0009244">
    <property type="term" value="P:lipopolysaccharide core region biosynthetic process"/>
    <property type="evidence" value="ECO:0007669"/>
    <property type="project" value="TreeGrafter"/>
</dbReference>
<dbReference type="Gene3D" id="3.40.50.2000">
    <property type="entry name" value="Glycogen Phosphorylase B"/>
    <property type="match status" value="2"/>
</dbReference>
<comment type="caution">
    <text evidence="3">The sequence shown here is derived from an EMBL/GenBank/DDBJ whole genome shotgun (WGS) entry which is preliminary data.</text>
</comment>
<dbReference type="CDD" id="cd03789">
    <property type="entry name" value="GT9_LPS_heptosyltransferase"/>
    <property type="match status" value="1"/>
</dbReference>
<dbReference type="PANTHER" id="PTHR30160">
    <property type="entry name" value="TETRAACYLDISACCHARIDE 4'-KINASE-RELATED"/>
    <property type="match status" value="1"/>
</dbReference>
<evidence type="ECO:0000256" key="2">
    <source>
        <dbReference type="ARBA" id="ARBA00022679"/>
    </source>
</evidence>
<dbReference type="GO" id="GO:0005829">
    <property type="term" value="C:cytosol"/>
    <property type="evidence" value="ECO:0007669"/>
    <property type="project" value="TreeGrafter"/>
</dbReference>
<dbReference type="RefSeq" id="WP_109417340.1">
    <property type="nucleotide sequence ID" value="NZ_QEAS01000017.1"/>
</dbReference>
<evidence type="ECO:0000313" key="3">
    <source>
        <dbReference type="EMBL" id="PWG79095.1"/>
    </source>
</evidence>
<dbReference type="AlphaFoldDB" id="A0A2U2PCH9"/>
<dbReference type="Proteomes" id="UP000245647">
    <property type="component" value="Unassembled WGS sequence"/>
</dbReference>
<name>A0A2U2PCH9_9SPHI</name>
<evidence type="ECO:0000313" key="4">
    <source>
        <dbReference type="Proteomes" id="UP000245647"/>
    </source>
</evidence>
<dbReference type="SUPFAM" id="SSF53756">
    <property type="entry name" value="UDP-Glycosyltransferase/glycogen phosphorylase"/>
    <property type="match status" value="1"/>
</dbReference>
<sequence>MTKFLIIQTAFIGDVVLATALAEKLHQHFPAARIDMMVRKGNEMLLKSHPFLNKVWIWDKKKKKLANLLRLSKEIRKERYDEVINLQRFFSTGLLTALSKADRKRGFDKNPLSSFFDITQKHDMQKDGACHETERNQQLIADLTDGIPARPRLYPTIQDFKKANNLTSSQSYICCAPASVWFTKQYPREHWITFIRNIAPELKVYLLGGPGDKDLCDAIITGSGNPQAENLCGSLSFLESAALMSGAKMNYVNDSAPMHFASAVNAPVTAIYCSTVPGFGFGPLSDKKNIVEIDYPLSCRPCGLHGYKACPQTHFKCAHDIPHQRLIEILNEC</sequence>
<gene>
    <name evidence="3" type="ORF">DDR33_18745</name>
</gene>
<keyword evidence="1" id="KW-0328">Glycosyltransferase</keyword>
<dbReference type="PANTHER" id="PTHR30160:SF1">
    <property type="entry name" value="LIPOPOLYSACCHARIDE 1,2-N-ACETYLGLUCOSAMINETRANSFERASE-RELATED"/>
    <property type="match status" value="1"/>
</dbReference>
<dbReference type="Pfam" id="PF01075">
    <property type="entry name" value="Glyco_transf_9"/>
    <property type="match status" value="1"/>
</dbReference>